<feature type="region of interest" description="Disordered" evidence="1">
    <location>
        <begin position="86"/>
        <end position="108"/>
    </location>
</feature>
<dbReference type="EMBL" id="BBMN01000001">
    <property type="protein sequence ID" value="GAL02939.1"/>
    <property type="molecule type" value="Genomic_DNA"/>
</dbReference>
<dbReference type="AlphaFoldDB" id="A0A090QMA7"/>
<dbReference type="Proteomes" id="UP000029227">
    <property type="component" value="Unassembled WGS sequence"/>
</dbReference>
<evidence type="ECO:0000313" key="3">
    <source>
        <dbReference type="Proteomes" id="UP000029227"/>
    </source>
</evidence>
<dbReference type="STRING" id="754436.JCM19237_5832"/>
<name>A0A090QMA7_9GAMM</name>
<organism evidence="2 3">
    <name type="scientific">Photobacterium aphoticum</name>
    <dbReference type="NCBI Taxonomy" id="754436"/>
    <lineage>
        <taxon>Bacteria</taxon>
        <taxon>Pseudomonadati</taxon>
        <taxon>Pseudomonadota</taxon>
        <taxon>Gammaproteobacteria</taxon>
        <taxon>Vibrionales</taxon>
        <taxon>Vibrionaceae</taxon>
        <taxon>Photobacterium</taxon>
    </lineage>
</organism>
<comment type="caution">
    <text evidence="2">The sequence shown here is derived from an EMBL/GenBank/DDBJ whole genome shotgun (WGS) entry which is preliminary data.</text>
</comment>
<feature type="region of interest" description="Disordered" evidence="1">
    <location>
        <begin position="259"/>
        <end position="291"/>
    </location>
</feature>
<proteinExistence type="predicted"/>
<accession>A0A090QMA7</accession>
<dbReference type="eggNOG" id="ENOG502ZAGW">
    <property type="taxonomic scope" value="Bacteria"/>
</dbReference>
<gene>
    <name evidence="2" type="ORF">JCM19237_5832</name>
</gene>
<evidence type="ECO:0000313" key="2">
    <source>
        <dbReference type="EMBL" id="GAL02939.1"/>
    </source>
</evidence>
<evidence type="ECO:0000256" key="1">
    <source>
        <dbReference type="SAM" id="MobiDB-lite"/>
    </source>
</evidence>
<reference evidence="2 3" key="1">
    <citation type="journal article" date="2014" name="Genome Announc.">
        <title>Draft Genome Sequences of Two Vibrionaceae Species, Vibrio ponticus C121 and Photobacterium aphoticum C119, Isolated as Coral Reef Microbiota.</title>
        <authorList>
            <person name="Al-saari N."/>
            <person name="Meirelles P.M."/>
            <person name="Mino S."/>
            <person name="Suda W."/>
            <person name="Oshima K."/>
            <person name="Hattori M."/>
            <person name="Ohkuma M."/>
            <person name="Thompson F.L."/>
            <person name="Gomez-Gil B."/>
            <person name="Sawabe T."/>
            <person name="Sawabe T."/>
        </authorList>
    </citation>
    <scope>NUCLEOTIDE SEQUENCE [LARGE SCALE GENOMIC DNA]</scope>
    <source>
        <strain evidence="2 3">JCM 19237</strain>
    </source>
</reference>
<protein>
    <submittedName>
        <fullName evidence="2">Uncharacterized protein</fullName>
    </submittedName>
</protein>
<sequence length="291" mass="32227">MLQHNDLLYVAGAVQPADKTKTNEASYDAGFLGFDFCGPRPAAITPEQLWDMNRANRDSVYFAKKQTEHAASLPKHNAQLLREAAARSDDNNRLVQGRKSPTHPKQAQLARRIGQLRLSRRRPVELDSTEAYYSAETLYDSHGLGNRASVLPPIEQIKAVEPKVSPSTVRLMKRDWSGQYKIQLQTQTPSSAAPEQQAGDRYTERLTKRAVNKIFEAGAYVATCHGGFTTFLTLTFTREARNRIFGGMVEGDAAPYCTLPKPSLPPSKTRGARSLLSGRPELKCTDGQTPP</sequence>